<dbReference type="Gene3D" id="3.40.50.2300">
    <property type="match status" value="1"/>
</dbReference>
<dbReference type="InterPro" id="IPR050595">
    <property type="entry name" value="Bact_response_regulator"/>
</dbReference>
<sequence>MVVEDDPTIRYLLGFVLEQNGWEMQAFDDGEKALAALAQGPVADAVLLDVVLPGMDGLSLLERLRALPAWRTVPVMMLTGQGDEALVTRALAAGANDYLGKPFDFSELIDRLARIAAAQA</sequence>
<evidence type="ECO:0000313" key="5">
    <source>
        <dbReference type="Proteomes" id="UP000297564"/>
    </source>
</evidence>
<reference evidence="4 5" key="1">
    <citation type="submission" date="2019-03" db="EMBL/GenBank/DDBJ databases">
        <title>Ramlibacter rhizophilus CCTCC AB2015357, whole genome shotgun sequence.</title>
        <authorList>
            <person name="Zhang X."/>
            <person name="Feng G."/>
            <person name="Zhu H."/>
        </authorList>
    </citation>
    <scope>NUCLEOTIDE SEQUENCE [LARGE SCALE GENOMIC DNA]</scope>
    <source>
        <strain evidence="4 5">CCTCC AB2015357</strain>
    </source>
</reference>
<keyword evidence="1 2" id="KW-0597">Phosphoprotein</keyword>
<comment type="caution">
    <text evidence="4">The sequence shown here is derived from an EMBL/GenBank/DDBJ whole genome shotgun (WGS) entry which is preliminary data.</text>
</comment>
<dbReference type="InterPro" id="IPR011006">
    <property type="entry name" value="CheY-like_superfamily"/>
</dbReference>
<dbReference type="PANTHER" id="PTHR44591">
    <property type="entry name" value="STRESS RESPONSE REGULATOR PROTEIN 1"/>
    <property type="match status" value="1"/>
</dbReference>
<dbReference type="PANTHER" id="PTHR44591:SF3">
    <property type="entry name" value="RESPONSE REGULATORY DOMAIN-CONTAINING PROTEIN"/>
    <property type="match status" value="1"/>
</dbReference>
<dbReference type="OrthoDB" id="9801101at2"/>
<feature type="modified residue" description="4-aspartylphosphate" evidence="2">
    <location>
        <position position="49"/>
    </location>
</feature>
<dbReference type="SUPFAM" id="SSF52172">
    <property type="entry name" value="CheY-like"/>
    <property type="match status" value="1"/>
</dbReference>
<dbReference type="InterPro" id="IPR001789">
    <property type="entry name" value="Sig_transdc_resp-reg_receiver"/>
</dbReference>
<accession>A0A4Z0BYA8</accession>
<proteinExistence type="predicted"/>
<dbReference type="SMART" id="SM00448">
    <property type="entry name" value="REC"/>
    <property type="match status" value="1"/>
</dbReference>
<name>A0A4Z0BYA8_9BURK</name>
<gene>
    <name evidence="4" type="ORF">EZ242_05330</name>
</gene>
<keyword evidence="5" id="KW-1185">Reference proteome</keyword>
<evidence type="ECO:0000256" key="2">
    <source>
        <dbReference type="PROSITE-ProRule" id="PRU00169"/>
    </source>
</evidence>
<feature type="domain" description="Response regulatory" evidence="3">
    <location>
        <begin position="1"/>
        <end position="116"/>
    </location>
</feature>
<dbReference type="Proteomes" id="UP000297564">
    <property type="component" value="Unassembled WGS sequence"/>
</dbReference>
<dbReference type="CDD" id="cd17574">
    <property type="entry name" value="REC_OmpR"/>
    <property type="match status" value="1"/>
</dbReference>
<dbReference type="PROSITE" id="PS50110">
    <property type="entry name" value="RESPONSE_REGULATORY"/>
    <property type="match status" value="1"/>
</dbReference>
<dbReference type="GO" id="GO:0000160">
    <property type="term" value="P:phosphorelay signal transduction system"/>
    <property type="evidence" value="ECO:0007669"/>
    <property type="project" value="InterPro"/>
</dbReference>
<dbReference type="EMBL" id="SMLL01000002">
    <property type="protein sequence ID" value="TFZ03504.1"/>
    <property type="molecule type" value="Genomic_DNA"/>
</dbReference>
<dbReference type="AlphaFoldDB" id="A0A4Z0BYA8"/>
<dbReference type="Pfam" id="PF00072">
    <property type="entry name" value="Response_reg"/>
    <property type="match status" value="1"/>
</dbReference>
<evidence type="ECO:0000256" key="1">
    <source>
        <dbReference type="ARBA" id="ARBA00022553"/>
    </source>
</evidence>
<evidence type="ECO:0000313" key="4">
    <source>
        <dbReference type="EMBL" id="TFZ03504.1"/>
    </source>
</evidence>
<organism evidence="4 5">
    <name type="scientific">Ramlibacter rhizophilus</name>
    <dbReference type="NCBI Taxonomy" id="1781167"/>
    <lineage>
        <taxon>Bacteria</taxon>
        <taxon>Pseudomonadati</taxon>
        <taxon>Pseudomonadota</taxon>
        <taxon>Betaproteobacteria</taxon>
        <taxon>Burkholderiales</taxon>
        <taxon>Comamonadaceae</taxon>
        <taxon>Ramlibacter</taxon>
    </lineage>
</organism>
<evidence type="ECO:0000259" key="3">
    <source>
        <dbReference type="PROSITE" id="PS50110"/>
    </source>
</evidence>
<protein>
    <submittedName>
        <fullName evidence="4">Response regulator</fullName>
    </submittedName>
</protein>